<evidence type="ECO:0000313" key="3">
    <source>
        <dbReference type="Proteomes" id="UP000634668"/>
    </source>
</evidence>
<keyword evidence="1" id="KW-0472">Membrane</keyword>
<evidence type="ECO:0000313" key="2">
    <source>
        <dbReference type="EMBL" id="GGW24539.1"/>
    </source>
</evidence>
<sequence length="71" mass="8283">MGTIYSYDSYPFKLISKAITEVLFSPKFLSLQQSMTELAKRKKKKRRFYNLMMLIILAIIITSAIVLNYKA</sequence>
<keyword evidence="3" id="KW-1185">Reference proteome</keyword>
<accession>A0A918INN8</accession>
<feature type="transmembrane region" description="Helical" evidence="1">
    <location>
        <begin position="48"/>
        <end position="69"/>
    </location>
</feature>
<evidence type="ECO:0000256" key="1">
    <source>
        <dbReference type="SAM" id="Phobius"/>
    </source>
</evidence>
<dbReference type="Proteomes" id="UP000634668">
    <property type="component" value="Unassembled WGS sequence"/>
</dbReference>
<dbReference type="AlphaFoldDB" id="A0A918INN8"/>
<keyword evidence="1" id="KW-0812">Transmembrane</keyword>
<keyword evidence="1" id="KW-1133">Transmembrane helix</keyword>
<reference evidence="2" key="2">
    <citation type="submission" date="2020-09" db="EMBL/GenBank/DDBJ databases">
        <authorList>
            <person name="Sun Q."/>
            <person name="Kim S."/>
        </authorList>
    </citation>
    <scope>NUCLEOTIDE SEQUENCE</scope>
    <source>
        <strain evidence="2">KCTC 12113</strain>
    </source>
</reference>
<reference evidence="2" key="1">
    <citation type="journal article" date="2014" name="Int. J. Syst. Evol. Microbiol.">
        <title>Complete genome sequence of Corynebacterium casei LMG S-19264T (=DSM 44701T), isolated from a smear-ripened cheese.</title>
        <authorList>
            <consortium name="US DOE Joint Genome Institute (JGI-PGF)"/>
            <person name="Walter F."/>
            <person name="Albersmeier A."/>
            <person name="Kalinowski J."/>
            <person name="Ruckert C."/>
        </authorList>
    </citation>
    <scope>NUCLEOTIDE SEQUENCE</scope>
    <source>
        <strain evidence="2">KCTC 12113</strain>
    </source>
</reference>
<organism evidence="2 3">
    <name type="scientific">Arenibacter certesii</name>
    <dbReference type="NCBI Taxonomy" id="228955"/>
    <lineage>
        <taxon>Bacteria</taxon>
        <taxon>Pseudomonadati</taxon>
        <taxon>Bacteroidota</taxon>
        <taxon>Flavobacteriia</taxon>
        <taxon>Flavobacteriales</taxon>
        <taxon>Flavobacteriaceae</taxon>
        <taxon>Arenibacter</taxon>
    </lineage>
</organism>
<name>A0A918INN8_9FLAO</name>
<comment type="caution">
    <text evidence="2">The sequence shown here is derived from an EMBL/GenBank/DDBJ whole genome shotgun (WGS) entry which is preliminary data.</text>
</comment>
<gene>
    <name evidence="2" type="ORF">GCM10007383_06340</name>
</gene>
<protein>
    <submittedName>
        <fullName evidence="2">Uncharacterized protein</fullName>
    </submittedName>
</protein>
<dbReference type="EMBL" id="BMWP01000003">
    <property type="protein sequence ID" value="GGW24539.1"/>
    <property type="molecule type" value="Genomic_DNA"/>
</dbReference>
<proteinExistence type="predicted"/>